<keyword evidence="1" id="KW-0175">Coiled coil</keyword>
<organism evidence="2 3">
    <name type="scientific">Arcobacter defluvii</name>
    <dbReference type="NCBI Taxonomy" id="873191"/>
    <lineage>
        <taxon>Bacteria</taxon>
        <taxon>Pseudomonadati</taxon>
        <taxon>Campylobacterota</taxon>
        <taxon>Epsilonproteobacteria</taxon>
        <taxon>Campylobacterales</taxon>
        <taxon>Arcobacteraceae</taxon>
        <taxon>Arcobacter</taxon>
    </lineage>
</organism>
<keyword evidence="3" id="KW-1185">Reference proteome</keyword>
<accession>A0AAE7E520</accession>
<reference evidence="2 3" key="1">
    <citation type="submission" date="2020-05" db="EMBL/GenBank/DDBJ databases">
        <title>Complete genome sequencing of Campylobacter and Arcobacter type strains.</title>
        <authorList>
            <person name="Miller W.G."/>
            <person name="Yee E."/>
        </authorList>
    </citation>
    <scope>NUCLEOTIDE SEQUENCE [LARGE SCALE GENOMIC DNA]</scope>
    <source>
        <strain evidence="2 3">LMG 25694</strain>
    </source>
</reference>
<dbReference type="RefSeq" id="WP_129012151.1">
    <property type="nucleotide sequence ID" value="NZ_CP053835.1"/>
</dbReference>
<dbReference type="AlphaFoldDB" id="A0AAE7E520"/>
<protein>
    <submittedName>
        <fullName evidence="2">Uncharacterized protein</fullName>
    </submittedName>
</protein>
<feature type="coiled-coil region" evidence="1">
    <location>
        <begin position="45"/>
        <end position="72"/>
    </location>
</feature>
<dbReference type="EMBL" id="CP053835">
    <property type="protein sequence ID" value="QKF76355.1"/>
    <property type="molecule type" value="Genomic_DNA"/>
</dbReference>
<dbReference type="KEGG" id="adz:ADFLV_0292"/>
<evidence type="ECO:0000313" key="2">
    <source>
        <dbReference type="EMBL" id="QKF76355.1"/>
    </source>
</evidence>
<dbReference type="Proteomes" id="UP000503313">
    <property type="component" value="Chromosome"/>
</dbReference>
<evidence type="ECO:0000313" key="3">
    <source>
        <dbReference type="Proteomes" id="UP000503313"/>
    </source>
</evidence>
<proteinExistence type="predicted"/>
<gene>
    <name evidence="2" type="ORF">ADFLV_0292</name>
</gene>
<sequence length="163" mass="19265">MTEIINKILENSKRAYKKSILINNEELEELLFSIITDTKRVLDEVTSEEKNINNVSSQNRTEEEEIKRVRKKIPSWFSKPNQYNHKILVAYMKLSNKNKNTITIEELEKEAGLKNSQVFISNFNQMKIISYKNHGKVFTEENGIVTLWFPIADYIVEEYEKMK</sequence>
<evidence type="ECO:0000256" key="1">
    <source>
        <dbReference type="SAM" id="Coils"/>
    </source>
</evidence>
<name>A0AAE7E520_9BACT</name>